<evidence type="ECO:0000313" key="4">
    <source>
        <dbReference type="EMBL" id="KAK9868369.1"/>
    </source>
</evidence>
<dbReference type="GO" id="GO:0003906">
    <property type="term" value="F:DNA-(apurinic or apyrimidinic site) endonuclease activity"/>
    <property type="evidence" value="ECO:0007669"/>
    <property type="project" value="InterPro"/>
</dbReference>
<dbReference type="GO" id="GO:0006284">
    <property type="term" value="P:base-excision repair"/>
    <property type="evidence" value="ECO:0007669"/>
    <property type="project" value="InterPro"/>
</dbReference>
<dbReference type="SUPFAM" id="SSF57716">
    <property type="entry name" value="Glucocorticoid receptor-like (DNA-binding domain)"/>
    <property type="match status" value="1"/>
</dbReference>
<reference evidence="4 5" key="1">
    <citation type="journal article" date="2024" name="Nat. Commun.">
        <title>Phylogenomics reveals the evolutionary origins of lichenization in chlorophyte algae.</title>
        <authorList>
            <person name="Puginier C."/>
            <person name="Libourel C."/>
            <person name="Otte J."/>
            <person name="Skaloud P."/>
            <person name="Haon M."/>
            <person name="Grisel S."/>
            <person name="Petersen M."/>
            <person name="Berrin J.G."/>
            <person name="Delaux P.M."/>
            <person name="Dal Grande F."/>
            <person name="Keller J."/>
        </authorList>
    </citation>
    <scope>NUCLEOTIDE SEQUENCE [LARGE SCALE GENOMIC DNA]</scope>
    <source>
        <strain evidence="4 5">SAG 2523</strain>
    </source>
</reference>
<name>A0AAW1TFI6_9CHLO</name>
<feature type="domain" description="SAP" evidence="3">
    <location>
        <begin position="283"/>
        <end position="317"/>
    </location>
</feature>
<dbReference type="Gene3D" id="1.10.8.50">
    <property type="match status" value="1"/>
</dbReference>
<dbReference type="Pfam" id="PF02037">
    <property type="entry name" value="SAP"/>
    <property type="match status" value="1"/>
</dbReference>
<gene>
    <name evidence="4" type="ORF">WJX84_004801</name>
</gene>
<dbReference type="InterPro" id="IPR036361">
    <property type="entry name" value="SAP_dom_sf"/>
</dbReference>
<dbReference type="EMBL" id="JALJOV010000032">
    <property type="protein sequence ID" value="KAK9868369.1"/>
    <property type="molecule type" value="Genomic_DNA"/>
</dbReference>
<organism evidence="4 5">
    <name type="scientific">Apatococcus fuscideae</name>
    <dbReference type="NCBI Taxonomy" id="2026836"/>
    <lineage>
        <taxon>Eukaryota</taxon>
        <taxon>Viridiplantae</taxon>
        <taxon>Chlorophyta</taxon>
        <taxon>core chlorophytes</taxon>
        <taxon>Trebouxiophyceae</taxon>
        <taxon>Chlorellales</taxon>
        <taxon>Chlorellaceae</taxon>
        <taxon>Apatococcus</taxon>
    </lineage>
</organism>
<dbReference type="PANTHER" id="PTHR42697">
    <property type="entry name" value="ENDONUCLEASE 8"/>
    <property type="match status" value="1"/>
</dbReference>
<evidence type="ECO:0000256" key="1">
    <source>
        <dbReference type="ARBA" id="ARBA00009409"/>
    </source>
</evidence>
<dbReference type="Gene3D" id="1.10.720.30">
    <property type="entry name" value="SAP domain"/>
    <property type="match status" value="1"/>
</dbReference>
<evidence type="ECO:0000313" key="5">
    <source>
        <dbReference type="Proteomes" id="UP001485043"/>
    </source>
</evidence>
<dbReference type="InterPro" id="IPR015886">
    <property type="entry name" value="H2TH_FPG"/>
</dbReference>
<dbReference type="Proteomes" id="UP001485043">
    <property type="component" value="Unassembled WGS sequence"/>
</dbReference>
<feature type="region of interest" description="Disordered" evidence="2">
    <location>
        <begin position="384"/>
        <end position="447"/>
    </location>
</feature>
<dbReference type="PROSITE" id="PS50800">
    <property type="entry name" value="SAP"/>
    <property type="match status" value="1"/>
</dbReference>
<dbReference type="GO" id="GO:0008270">
    <property type="term" value="F:zinc ion binding"/>
    <property type="evidence" value="ECO:0007669"/>
    <property type="project" value="InterPro"/>
</dbReference>
<dbReference type="Pfam" id="PF06831">
    <property type="entry name" value="H2TH"/>
    <property type="match status" value="1"/>
</dbReference>
<comment type="similarity">
    <text evidence="1">Belongs to the FPG family.</text>
</comment>
<dbReference type="AlphaFoldDB" id="A0AAW1TFI6"/>
<dbReference type="GO" id="GO:0000703">
    <property type="term" value="F:oxidized pyrimidine nucleobase lesion DNA N-glycosylase activity"/>
    <property type="evidence" value="ECO:0007669"/>
    <property type="project" value="TreeGrafter"/>
</dbReference>
<comment type="caution">
    <text evidence="4">The sequence shown here is derived from an EMBL/GenBank/DDBJ whole genome shotgun (WGS) entry which is preliminary data.</text>
</comment>
<dbReference type="PANTHER" id="PTHR42697:SF1">
    <property type="entry name" value="ENDONUCLEASE 8"/>
    <property type="match status" value="1"/>
</dbReference>
<dbReference type="SUPFAM" id="SSF68906">
    <property type="entry name" value="SAP domain"/>
    <property type="match status" value="1"/>
</dbReference>
<dbReference type="SMART" id="SM01232">
    <property type="entry name" value="H2TH"/>
    <property type="match status" value="1"/>
</dbReference>
<dbReference type="Gene3D" id="3.20.190.10">
    <property type="entry name" value="MutM-like, N-terminal"/>
    <property type="match status" value="1"/>
</dbReference>
<dbReference type="InterPro" id="IPR035937">
    <property type="entry name" value="FPG_N"/>
</dbReference>
<dbReference type="InterPro" id="IPR003034">
    <property type="entry name" value="SAP_dom"/>
</dbReference>
<evidence type="ECO:0000259" key="3">
    <source>
        <dbReference type="PROSITE" id="PS50800"/>
    </source>
</evidence>
<dbReference type="SUPFAM" id="SSF81624">
    <property type="entry name" value="N-terminal domain of MutM-like DNA repair proteins"/>
    <property type="match status" value="1"/>
</dbReference>
<sequence>MGKRFTAVSPNKRFTDGATALQDKPLTRIEVHGKNLFYFFGEGEGVVVMHIHFGMSGAFKTLSLPGPEPRETTRLILTNQTMGLTLHLSAMTVAHGGMDLYEARKAKLGPDPLREDADAELLWMRVQGSRKPIGQLLMDQDAVAGLGNIYRAEVLFKAGVHPEQPGNTMDKAAFDRVWRHSVLLLQRGFKTGSILTVDPEEAAKLGSPWTRRYVYNHKACGRCGSAIRTWDMNTRTVYACETCQPLIQGTVVAAERVKAMSAAGPTKVFQSHCAPESAENQSAGQMTVVLLKQALAAKSLPTGGRKQELVARLEAASAAAGPSGSKEETQVVTETVTEAELASEGFAVEQAAPPAGHAPAMPPDVQPGTAALDDVMSAEAAALEKASAGEGRNVEHVALENDQTIVVPSARGGRESKPAKPEGQLDGTFRKRKNGRLSRGSNKKPAV</sequence>
<dbReference type="SMART" id="SM00513">
    <property type="entry name" value="SAP"/>
    <property type="match status" value="1"/>
</dbReference>
<accession>A0AAW1TFI6</accession>
<proteinExistence type="inferred from homology"/>
<dbReference type="SUPFAM" id="SSF46946">
    <property type="entry name" value="S13-like H2TH domain"/>
    <property type="match status" value="1"/>
</dbReference>
<dbReference type="GO" id="GO:0003684">
    <property type="term" value="F:damaged DNA binding"/>
    <property type="evidence" value="ECO:0007669"/>
    <property type="project" value="InterPro"/>
</dbReference>
<dbReference type="InterPro" id="IPR010979">
    <property type="entry name" value="Ribosomal_uS13-like_H2TH"/>
</dbReference>
<protein>
    <recommendedName>
        <fullName evidence="3">SAP domain-containing protein</fullName>
    </recommendedName>
</protein>
<evidence type="ECO:0000256" key="2">
    <source>
        <dbReference type="SAM" id="MobiDB-lite"/>
    </source>
</evidence>
<keyword evidence="5" id="KW-1185">Reference proteome</keyword>